<keyword evidence="9" id="KW-0493">Microtubule</keyword>
<dbReference type="GO" id="GO:0005874">
    <property type="term" value="C:microtubule"/>
    <property type="evidence" value="ECO:0007669"/>
    <property type="project" value="UniProtKB-KW"/>
</dbReference>
<evidence type="ECO:0000256" key="2">
    <source>
        <dbReference type="ARBA" id="ARBA00004186"/>
    </source>
</evidence>
<protein>
    <recommendedName>
        <fullName evidence="5">DASH complex subunit ASK1</fullName>
    </recommendedName>
</protein>
<evidence type="ECO:0000256" key="10">
    <source>
        <dbReference type="ARBA" id="ARBA00022776"/>
    </source>
</evidence>
<organism evidence="18 19">
    <name type="scientific">Aulographum hederae CBS 113979</name>
    <dbReference type="NCBI Taxonomy" id="1176131"/>
    <lineage>
        <taxon>Eukaryota</taxon>
        <taxon>Fungi</taxon>
        <taxon>Dikarya</taxon>
        <taxon>Ascomycota</taxon>
        <taxon>Pezizomycotina</taxon>
        <taxon>Dothideomycetes</taxon>
        <taxon>Pleosporomycetidae</taxon>
        <taxon>Aulographales</taxon>
        <taxon>Aulographaceae</taxon>
    </lineage>
</organism>
<dbReference type="PANTHER" id="PTHR28200:SF1">
    <property type="entry name" value="DASH COMPLEX SUBUNIT ASK1"/>
    <property type="match status" value="1"/>
</dbReference>
<feature type="region of interest" description="Disordered" evidence="17">
    <location>
        <begin position="465"/>
        <end position="496"/>
    </location>
</feature>
<evidence type="ECO:0000256" key="9">
    <source>
        <dbReference type="ARBA" id="ARBA00022701"/>
    </source>
</evidence>
<keyword evidence="7" id="KW-0963">Cytoplasm</keyword>
<feature type="region of interest" description="Disordered" evidence="17">
    <location>
        <begin position="294"/>
        <end position="392"/>
    </location>
</feature>
<evidence type="ECO:0000256" key="3">
    <source>
        <dbReference type="ARBA" id="ARBA00004629"/>
    </source>
</evidence>
<evidence type="ECO:0000256" key="6">
    <source>
        <dbReference type="ARBA" id="ARBA00022454"/>
    </source>
</evidence>
<dbReference type="InterPro" id="IPR013964">
    <property type="entry name" value="DASH_Ask1"/>
</dbReference>
<evidence type="ECO:0000256" key="8">
    <source>
        <dbReference type="ARBA" id="ARBA00022618"/>
    </source>
</evidence>
<dbReference type="AlphaFoldDB" id="A0A6G1HGI2"/>
<reference evidence="18" key="1">
    <citation type="journal article" date="2020" name="Stud. Mycol.">
        <title>101 Dothideomycetes genomes: a test case for predicting lifestyles and emergence of pathogens.</title>
        <authorList>
            <person name="Haridas S."/>
            <person name="Albert R."/>
            <person name="Binder M."/>
            <person name="Bloem J."/>
            <person name="Labutti K."/>
            <person name="Salamov A."/>
            <person name="Andreopoulos B."/>
            <person name="Baker S."/>
            <person name="Barry K."/>
            <person name="Bills G."/>
            <person name="Bluhm B."/>
            <person name="Cannon C."/>
            <person name="Castanera R."/>
            <person name="Culley D."/>
            <person name="Daum C."/>
            <person name="Ezra D."/>
            <person name="Gonzalez J."/>
            <person name="Henrissat B."/>
            <person name="Kuo A."/>
            <person name="Liang C."/>
            <person name="Lipzen A."/>
            <person name="Lutzoni F."/>
            <person name="Magnuson J."/>
            <person name="Mondo S."/>
            <person name="Nolan M."/>
            <person name="Ohm R."/>
            <person name="Pangilinan J."/>
            <person name="Park H.-J."/>
            <person name="Ramirez L."/>
            <person name="Alfaro M."/>
            <person name="Sun H."/>
            <person name="Tritt A."/>
            <person name="Yoshinaga Y."/>
            <person name="Zwiers L.-H."/>
            <person name="Turgeon B."/>
            <person name="Goodwin S."/>
            <person name="Spatafora J."/>
            <person name="Crous P."/>
            <person name="Grigoriev I."/>
        </authorList>
    </citation>
    <scope>NUCLEOTIDE SEQUENCE</scope>
    <source>
        <strain evidence="18">CBS 113979</strain>
    </source>
</reference>
<keyword evidence="12" id="KW-0995">Kinetochore</keyword>
<dbReference type="GO" id="GO:0051301">
    <property type="term" value="P:cell division"/>
    <property type="evidence" value="ECO:0007669"/>
    <property type="project" value="UniProtKB-KW"/>
</dbReference>
<evidence type="ECO:0000256" key="5">
    <source>
        <dbReference type="ARBA" id="ARBA00014520"/>
    </source>
</evidence>
<evidence type="ECO:0000313" key="18">
    <source>
        <dbReference type="EMBL" id="KAF1992265.1"/>
    </source>
</evidence>
<keyword evidence="15" id="KW-0131">Cell cycle</keyword>
<evidence type="ECO:0000256" key="12">
    <source>
        <dbReference type="ARBA" id="ARBA00022838"/>
    </source>
</evidence>
<accession>A0A6G1HGI2</accession>
<dbReference type="OrthoDB" id="5573898at2759"/>
<evidence type="ECO:0000256" key="11">
    <source>
        <dbReference type="ARBA" id="ARBA00022829"/>
    </source>
</evidence>
<keyword evidence="11" id="KW-0159">Chromosome partition</keyword>
<evidence type="ECO:0000256" key="14">
    <source>
        <dbReference type="ARBA" id="ARBA00023242"/>
    </source>
</evidence>
<proteinExistence type="inferred from homology"/>
<dbReference type="GO" id="GO:0044732">
    <property type="term" value="C:mitotic spindle pole body"/>
    <property type="evidence" value="ECO:0007669"/>
    <property type="project" value="TreeGrafter"/>
</dbReference>
<name>A0A6G1HGI2_9PEZI</name>
<evidence type="ECO:0000256" key="4">
    <source>
        <dbReference type="ARBA" id="ARBA00010731"/>
    </source>
</evidence>
<comment type="similarity">
    <text evidence="4">Belongs to the DASH complex ASK1 family.</text>
</comment>
<evidence type="ECO:0000256" key="1">
    <source>
        <dbReference type="ARBA" id="ARBA00004123"/>
    </source>
</evidence>
<evidence type="ECO:0000256" key="13">
    <source>
        <dbReference type="ARBA" id="ARBA00023212"/>
    </source>
</evidence>
<keyword evidence="10" id="KW-0498">Mitosis</keyword>
<feature type="region of interest" description="Disordered" evidence="17">
    <location>
        <begin position="240"/>
        <end position="276"/>
    </location>
</feature>
<sequence length="496" mass="53315">MSRPNTIATRNLTLTEELEKLEQSITLTLQEIDHNFSRAHQIVTTSILPIVEQYGKHSEAVWEGSKFWKQFFEASANVSLSGYEEAPSILDDEPTEVTAAPTSEGTATPHAYTPTGEGAEDEDTATSASIDRPATLSRYADSDDEEDGIVIPTDADILSSPSLAHTHSTPRHPPASAKGKGVAKQTTRAKAAAATFAHHPSPYEELKNEIRGSTADTGSLPNPITPGKADDTANFAELSMTPSSSPFGALPSATRSRRTPFGTATRATSAHNANDPLLHRVLDKTYRIAATPHTGRKATTNFRSYNAANTSATPSMATATKTSRWQNPALDDSSPFSPDVPAPQLRSEFFSPVRPGGPHTPGISVHQTPGRTKFQSRRKSGAGGDDTTQRTLFTGGAREGYTAGQGGGAVWDDDSDDDDIEADLGFSPPKTMQFHIPQSRLLQTPAREASKRIVEDLLLTAGGDITSDFTEDDYGHRKVEEDSPSVVRQKDVDDSF</sequence>
<dbReference type="GO" id="GO:0042729">
    <property type="term" value="C:DASH complex"/>
    <property type="evidence" value="ECO:0007669"/>
    <property type="project" value="InterPro"/>
</dbReference>
<keyword evidence="13" id="KW-0206">Cytoskeleton</keyword>
<evidence type="ECO:0000256" key="7">
    <source>
        <dbReference type="ARBA" id="ARBA00022490"/>
    </source>
</evidence>
<dbReference type="Proteomes" id="UP000800041">
    <property type="component" value="Unassembled WGS sequence"/>
</dbReference>
<keyword evidence="19" id="KW-1185">Reference proteome</keyword>
<dbReference type="Pfam" id="PF08655">
    <property type="entry name" value="DASH_Ask1"/>
    <property type="match status" value="1"/>
</dbReference>
<evidence type="ECO:0000256" key="16">
    <source>
        <dbReference type="ARBA" id="ARBA00023328"/>
    </source>
</evidence>
<keyword evidence="16" id="KW-0137">Centromere</keyword>
<dbReference type="GO" id="GO:0008608">
    <property type="term" value="P:attachment of spindle microtubules to kinetochore"/>
    <property type="evidence" value="ECO:0007669"/>
    <property type="project" value="InterPro"/>
</dbReference>
<comment type="subcellular location">
    <subcellularLocation>
        <location evidence="3">Chromosome</location>
        <location evidence="3">Centromere</location>
        <location evidence="3">Kinetochore</location>
    </subcellularLocation>
    <subcellularLocation>
        <location evidence="2">Cytoplasm</location>
        <location evidence="2">Cytoskeleton</location>
        <location evidence="2">Spindle</location>
    </subcellularLocation>
    <subcellularLocation>
        <location evidence="1">Nucleus</location>
    </subcellularLocation>
</comment>
<feature type="region of interest" description="Disordered" evidence="17">
    <location>
        <begin position="88"/>
        <end position="185"/>
    </location>
</feature>
<dbReference type="PANTHER" id="PTHR28200">
    <property type="entry name" value="DASH COMPLEX SUBUNIT ASK1"/>
    <property type="match status" value="1"/>
</dbReference>
<gene>
    <name evidence="18" type="ORF">K402DRAFT_443100</name>
</gene>
<dbReference type="GO" id="GO:0072686">
    <property type="term" value="C:mitotic spindle"/>
    <property type="evidence" value="ECO:0007669"/>
    <property type="project" value="InterPro"/>
</dbReference>
<dbReference type="EMBL" id="ML977137">
    <property type="protein sequence ID" value="KAF1992265.1"/>
    <property type="molecule type" value="Genomic_DNA"/>
</dbReference>
<feature type="compositionally biased region" description="Polar residues" evidence="17">
    <location>
        <begin position="297"/>
        <end position="326"/>
    </location>
</feature>
<keyword evidence="6" id="KW-0158">Chromosome</keyword>
<evidence type="ECO:0000256" key="17">
    <source>
        <dbReference type="SAM" id="MobiDB-lite"/>
    </source>
</evidence>
<evidence type="ECO:0000313" key="19">
    <source>
        <dbReference type="Proteomes" id="UP000800041"/>
    </source>
</evidence>
<evidence type="ECO:0000256" key="15">
    <source>
        <dbReference type="ARBA" id="ARBA00023306"/>
    </source>
</evidence>
<keyword evidence="14" id="KW-0539">Nucleus</keyword>
<keyword evidence="8" id="KW-0132">Cell division</keyword>